<gene>
    <name evidence="2" type="ORF">NEQG_00141</name>
</gene>
<accession>I3EJH4</accession>
<dbReference type="Proteomes" id="UP000002872">
    <property type="component" value="Unassembled WGS sequence"/>
</dbReference>
<keyword evidence="1" id="KW-0472">Membrane</keyword>
<protein>
    <submittedName>
        <fullName evidence="2">Uncharacterized protein</fullName>
    </submittedName>
</protein>
<evidence type="ECO:0000313" key="2">
    <source>
        <dbReference type="EMBL" id="EIJ89371.1"/>
    </source>
</evidence>
<dbReference type="AlphaFoldDB" id="I3EJH4"/>
<dbReference type="InParanoid" id="I3EJH4"/>
<sequence length="185" mass="21392">MAKEIQLLLKETKTLLQRKHLEDNDTIHSKLLGLYLYLHEYTESDREALVNEYNELVDKATGAGISKLKKIKIIENIKKTESIKIKKREEIVKGDEQSEKLAMSILDHSKILKKKAENFGQMLENSKNFVDNVSTGVRDNVKQVQKGVLSLESKEWYNLSTGQVILLLLFVILIFIIMYFIIRIV</sequence>
<evidence type="ECO:0000313" key="3">
    <source>
        <dbReference type="Proteomes" id="UP000002872"/>
    </source>
</evidence>
<organism evidence="2 3">
    <name type="scientific">Nematocida parisii (strain ERTm3)</name>
    <name type="common">Nematode killer fungus</name>
    <dbReference type="NCBI Taxonomy" id="935791"/>
    <lineage>
        <taxon>Eukaryota</taxon>
        <taxon>Fungi</taxon>
        <taxon>Fungi incertae sedis</taxon>
        <taxon>Microsporidia</taxon>
        <taxon>Nematocida</taxon>
    </lineage>
</organism>
<dbReference type="Gene3D" id="1.20.5.110">
    <property type="match status" value="1"/>
</dbReference>
<keyword evidence="1" id="KW-0812">Transmembrane</keyword>
<reference evidence="2" key="1">
    <citation type="submission" date="2011-01" db="EMBL/GenBank/DDBJ databases">
        <title>The Genome Sequence of Nematocida parisii strain ERTm3.</title>
        <authorList>
            <consortium name="The Broad Institute Genome Sequencing Platform"/>
            <consortium name="The Broad Institute Genome Sequencing Center for Infectious Disease"/>
            <person name="Cuomo C."/>
            <person name="Troemel E."/>
            <person name="Young S.K."/>
            <person name="Zeng Q."/>
            <person name="Gargeya S."/>
            <person name="Fitzgerald M."/>
            <person name="Haas B."/>
            <person name="Abouelleil A."/>
            <person name="Alvarado L."/>
            <person name="Arachchi H.M."/>
            <person name="Berlin A."/>
            <person name="Chapman S.B."/>
            <person name="Gearin G."/>
            <person name="Goldberg J."/>
            <person name="Griggs A."/>
            <person name="Gujja S."/>
            <person name="Hansen M."/>
            <person name="Heiman D."/>
            <person name="Howarth C."/>
            <person name="Larimer J."/>
            <person name="Lui A."/>
            <person name="MacDonald P.J.P."/>
            <person name="McCowen C."/>
            <person name="Montmayeur A."/>
            <person name="Murphy C."/>
            <person name="Neiman D."/>
            <person name="Pearson M."/>
            <person name="Priest M."/>
            <person name="Roberts A."/>
            <person name="Saif S."/>
            <person name="Shea T."/>
            <person name="Sisk P."/>
            <person name="Stolte C."/>
            <person name="Sykes S."/>
            <person name="Wortman J."/>
            <person name="Nusbaum C."/>
            <person name="Birren B."/>
        </authorList>
    </citation>
    <scope>NUCLEOTIDE SEQUENCE</scope>
    <source>
        <strain evidence="2">ERTm3</strain>
    </source>
</reference>
<keyword evidence="3" id="KW-1185">Reference proteome</keyword>
<dbReference type="OMA" id="SKEWYNL"/>
<dbReference type="OrthoDB" id="2192024at2759"/>
<evidence type="ECO:0000256" key="1">
    <source>
        <dbReference type="SAM" id="Phobius"/>
    </source>
</evidence>
<feature type="transmembrane region" description="Helical" evidence="1">
    <location>
        <begin position="164"/>
        <end position="182"/>
    </location>
</feature>
<name>I3EJH4_NEMP3</name>
<keyword evidence="1" id="KW-1133">Transmembrane helix</keyword>
<dbReference type="EMBL" id="GL870876">
    <property type="protein sequence ID" value="EIJ89371.1"/>
    <property type="molecule type" value="Genomic_DNA"/>
</dbReference>
<dbReference type="HOGENOM" id="CLU_1496626_0_0_1"/>
<dbReference type="VEuPathDB" id="MicrosporidiaDB:NEQG_00141"/>
<proteinExistence type="predicted"/>